<feature type="binding site" evidence="6">
    <location>
        <position position="332"/>
    </location>
    <ligand>
        <name>Na(+)</name>
        <dbReference type="ChEBI" id="CHEBI:29101"/>
        <label>1</label>
    </ligand>
</feature>
<keyword evidence="7" id="KW-0769">Symport</keyword>
<evidence type="ECO:0000256" key="4">
    <source>
        <dbReference type="ARBA" id="ARBA00022989"/>
    </source>
</evidence>
<dbReference type="Ensembl" id="ENSCWAT00000007542.1">
    <property type="protein sequence ID" value="ENSCWAP00000006933.1"/>
    <property type="gene ID" value="ENSCWAG00000005362.1"/>
</dbReference>
<evidence type="ECO:0000256" key="8">
    <source>
        <dbReference type="SAM" id="MobiDB-lite"/>
    </source>
</evidence>
<dbReference type="PRINTS" id="PR00176">
    <property type="entry name" value="NANEUSMPORT"/>
</dbReference>
<dbReference type="GO" id="GO:0005886">
    <property type="term" value="C:plasma membrane"/>
    <property type="evidence" value="ECO:0007669"/>
    <property type="project" value="TreeGrafter"/>
</dbReference>
<reference evidence="10" key="1">
    <citation type="submission" date="2025-08" db="UniProtKB">
        <authorList>
            <consortium name="Ensembl"/>
        </authorList>
    </citation>
    <scope>IDENTIFICATION</scope>
</reference>
<keyword evidence="5 9" id="KW-0472">Membrane</keyword>
<reference evidence="10" key="2">
    <citation type="submission" date="2025-09" db="UniProtKB">
        <authorList>
            <consortium name="Ensembl"/>
        </authorList>
    </citation>
    <scope>IDENTIFICATION</scope>
</reference>
<evidence type="ECO:0000256" key="9">
    <source>
        <dbReference type="SAM" id="Phobius"/>
    </source>
</evidence>
<comment type="similarity">
    <text evidence="7">Belongs to the sodium:neurotransmitter symporter (SNF) (TC 2.A.22) family.</text>
</comment>
<name>A0A8C3VZN0_9CETA</name>
<keyword evidence="6" id="KW-0915">Sodium</keyword>
<dbReference type="InterPro" id="IPR000175">
    <property type="entry name" value="Na/ntran_symport"/>
</dbReference>
<comment type="subcellular location">
    <subcellularLocation>
        <location evidence="1">Membrane</location>
        <topology evidence="1">Multi-pass membrane protein</topology>
    </subcellularLocation>
</comment>
<dbReference type="GO" id="GO:0046872">
    <property type="term" value="F:metal ion binding"/>
    <property type="evidence" value="ECO:0007669"/>
    <property type="project" value="UniProtKB-KW"/>
</dbReference>
<dbReference type="InterPro" id="IPR037272">
    <property type="entry name" value="SNS_sf"/>
</dbReference>
<accession>A0A8C3VZN0</accession>
<feature type="transmembrane region" description="Helical" evidence="9">
    <location>
        <begin position="592"/>
        <end position="614"/>
    </location>
</feature>
<feature type="transmembrane region" description="Helical" evidence="9">
    <location>
        <begin position="95"/>
        <end position="113"/>
    </location>
</feature>
<feature type="binding site" evidence="6">
    <location>
        <position position="364"/>
    </location>
    <ligand>
        <name>Na(+)</name>
        <dbReference type="ChEBI" id="CHEBI:29101"/>
        <label>1</label>
    </ligand>
</feature>
<feature type="transmembrane region" description="Helical" evidence="9">
    <location>
        <begin position="167"/>
        <end position="195"/>
    </location>
</feature>
<feature type="transmembrane region" description="Helical" evidence="9">
    <location>
        <begin position="359"/>
        <end position="382"/>
    </location>
</feature>
<feature type="region of interest" description="Disordered" evidence="8">
    <location>
        <begin position="1"/>
        <end position="23"/>
    </location>
</feature>
<feature type="transmembrane region" description="Helical" evidence="9">
    <location>
        <begin position="329"/>
        <end position="347"/>
    </location>
</feature>
<proteinExistence type="inferred from homology"/>
<dbReference type="PROSITE" id="PS50267">
    <property type="entry name" value="NA_NEUROTRAN_SYMP_3"/>
    <property type="match status" value="1"/>
</dbReference>
<dbReference type="GeneTree" id="ENSGT00940000165610"/>
<dbReference type="AlphaFoldDB" id="A0A8C3VZN0"/>
<keyword evidence="3 7" id="KW-0812">Transmembrane</keyword>
<evidence type="ECO:0000256" key="6">
    <source>
        <dbReference type="PIRSR" id="PIRSR600175-1"/>
    </source>
</evidence>
<dbReference type="PROSITE" id="PS00610">
    <property type="entry name" value="NA_NEUROTRAN_SYMP_1"/>
    <property type="match status" value="1"/>
</dbReference>
<protein>
    <recommendedName>
        <fullName evidence="7">Transporter</fullName>
    </recommendedName>
</protein>
<keyword evidence="6" id="KW-0479">Metal-binding</keyword>
<feature type="transmembrane region" description="Helical" evidence="9">
    <location>
        <begin position="551"/>
        <end position="572"/>
    </location>
</feature>
<dbReference type="GO" id="GO:0015293">
    <property type="term" value="F:symporter activity"/>
    <property type="evidence" value="ECO:0007669"/>
    <property type="project" value="UniProtKB-KW"/>
</dbReference>
<dbReference type="GO" id="GO:0006865">
    <property type="term" value="P:amino acid transport"/>
    <property type="evidence" value="ECO:0007669"/>
    <property type="project" value="TreeGrafter"/>
</dbReference>
<keyword evidence="4 9" id="KW-1133">Transmembrane helix</keyword>
<evidence type="ECO:0000256" key="3">
    <source>
        <dbReference type="ARBA" id="ARBA00022692"/>
    </source>
</evidence>
<dbReference type="SUPFAM" id="SSF161070">
    <property type="entry name" value="SNF-like"/>
    <property type="match status" value="1"/>
</dbReference>
<evidence type="ECO:0000313" key="11">
    <source>
        <dbReference type="Proteomes" id="UP000694540"/>
    </source>
</evidence>
<keyword evidence="2 7" id="KW-0813">Transport</keyword>
<dbReference type="Proteomes" id="UP000694540">
    <property type="component" value="Unplaced"/>
</dbReference>
<feature type="transmembrane region" description="Helical" evidence="9">
    <location>
        <begin position="480"/>
        <end position="500"/>
    </location>
</feature>
<evidence type="ECO:0000256" key="1">
    <source>
        <dbReference type="ARBA" id="ARBA00004141"/>
    </source>
</evidence>
<feature type="binding site" evidence="6">
    <location>
        <position position="104"/>
    </location>
    <ligand>
        <name>Na(+)</name>
        <dbReference type="ChEBI" id="CHEBI:29101"/>
        <label>1</label>
    </ligand>
</feature>
<keyword evidence="11" id="KW-1185">Reference proteome</keyword>
<evidence type="ECO:0000256" key="7">
    <source>
        <dbReference type="RuleBase" id="RU003732"/>
    </source>
</evidence>
<feature type="transmembrane region" description="Helical" evidence="9">
    <location>
        <begin position="244"/>
        <end position="264"/>
    </location>
</feature>
<feature type="binding site" evidence="6">
    <location>
        <position position="491"/>
    </location>
    <ligand>
        <name>Na(+)</name>
        <dbReference type="ChEBI" id="CHEBI:29101"/>
        <label>1</label>
    </ligand>
</feature>
<dbReference type="PANTHER" id="PTHR11616:SF100">
    <property type="entry name" value="TRANSPORTER"/>
    <property type="match status" value="1"/>
</dbReference>
<evidence type="ECO:0000256" key="5">
    <source>
        <dbReference type="ARBA" id="ARBA00023136"/>
    </source>
</evidence>
<sequence length="708" mass="79583">MTTVNENMEAQHEEPQLSKPSDSKSLVVTTSAFQFLVPNALPTEELTNENQIFDPLSTYLWSEGENEKTLETLGTDEPKDKAPHDRPYWTNKTEYLLAQVGFSVGMITIWRFPYLCFHSGGGSFLFLYILMLFLVGVPLLFLEMAAGQRMRQGSIGVWKAISPWIGGLGYTSFMVCIIVGSYYSVLLAWNLFYLVQSFQSPLPWLSCPTTNNLTVYDPECVRTTPTTYFWYRKVLKATDEIEMGGLPVLHLSVSLFVIWLIICISMTKGLKSTGKMLYVSILLPYIILFCLLIRSLMMKGAGFGLKNLLAAKVSALYSVEVWRQTGSQLFLSLGSGFGSFTAISSYIPQSNDCVTDAYAVAFLNLVASVTVTVFVFATVGNLATKDIELCYMTNIMTLTNMVSAKMLPPEAKPPKNVYQDPSSFYSWWFNSLPEHIKIAILPYLVECDLSDQLNKVMMGPGMAIVAFSNIVTVFSGSTFWAIVTFMFLVNLGLSTMVGIIQGIITPLQDTFSSLREYSKLFPVGVCVSMFLGSLLFVRPSGSYYVNLLDDYWASLALFFIVILESVAMAWIYGARRPVYHAGPPHLPIYRWLWCFLSPFVLLVLFLSTLIHLSLKKITYFAWDSRISNEVTRTYPSWAKVLLIVLILVTILPVPAYFFYIIVRQVSSVTMIHSRTTVIFKPEAKGGSARALPRLQVRQSLKKTNKMDK</sequence>
<dbReference type="GO" id="GO:0035725">
    <property type="term" value="P:sodium ion transmembrane transport"/>
    <property type="evidence" value="ECO:0007669"/>
    <property type="project" value="TreeGrafter"/>
</dbReference>
<feature type="transmembrane region" description="Helical" evidence="9">
    <location>
        <begin position="520"/>
        <end position="539"/>
    </location>
</feature>
<evidence type="ECO:0000313" key="10">
    <source>
        <dbReference type="Ensembl" id="ENSCWAP00000006933.1"/>
    </source>
</evidence>
<dbReference type="PANTHER" id="PTHR11616">
    <property type="entry name" value="SODIUM/CHLORIDE DEPENDENT TRANSPORTER"/>
    <property type="match status" value="1"/>
</dbReference>
<feature type="transmembrane region" description="Helical" evidence="9">
    <location>
        <begin position="276"/>
        <end position="297"/>
    </location>
</feature>
<organism evidence="10 11">
    <name type="scientific">Catagonus wagneri</name>
    <name type="common">Chacoan peccary</name>
    <dbReference type="NCBI Taxonomy" id="51154"/>
    <lineage>
        <taxon>Eukaryota</taxon>
        <taxon>Metazoa</taxon>
        <taxon>Chordata</taxon>
        <taxon>Craniata</taxon>
        <taxon>Vertebrata</taxon>
        <taxon>Euteleostomi</taxon>
        <taxon>Mammalia</taxon>
        <taxon>Eutheria</taxon>
        <taxon>Laurasiatheria</taxon>
        <taxon>Artiodactyla</taxon>
        <taxon>Suina</taxon>
        <taxon>Tayassuidae</taxon>
        <taxon>Catagonus</taxon>
    </lineage>
</organism>
<feature type="transmembrane region" description="Helical" evidence="9">
    <location>
        <begin position="457"/>
        <end position="474"/>
    </location>
</feature>
<feature type="transmembrane region" description="Helical" evidence="9">
    <location>
        <begin position="125"/>
        <end position="146"/>
    </location>
</feature>
<feature type="transmembrane region" description="Helical" evidence="9">
    <location>
        <begin position="640"/>
        <end position="662"/>
    </location>
</feature>
<feature type="binding site" evidence="6">
    <location>
        <position position="101"/>
    </location>
    <ligand>
        <name>Na(+)</name>
        <dbReference type="ChEBI" id="CHEBI:29101"/>
        <label>1</label>
    </ligand>
</feature>
<evidence type="ECO:0000256" key="2">
    <source>
        <dbReference type="ARBA" id="ARBA00022448"/>
    </source>
</evidence>
<dbReference type="Pfam" id="PF00209">
    <property type="entry name" value="SNF"/>
    <property type="match status" value="1"/>
</dbReference>